<evidence type="ECO:0000259" key="18">
    <source>
        <dbReference type="PROSITE" id="PS51217"/>
    </source>
</evidence>
<dbReference type="PANTHER" id="PTHR11070:SF59">
    <property type="entry name" value="DNA 3'-5' HELICASE"/>
    <property type="match status" value="1"/>
</dbReference>
<sequence length="1104" mass="122401">MTALITADVLDRPTRLLAGPGSGKTRALVELYAELVGTGRAGRDELLVLTFSTAAAGEITRRLEKDERLPDSYGEAWIYTFHGFCARLLRDYRPEPVGLVLSGFQEAVAMRETLARLDPSALGRLSRVARTDAFAQDALAFVALLKQNRVYPAEFALLAEASGTPRLRELAALYSAYQGRLREAGARDFRDLVADAISLLGDRPEVRERYQRKFRFVLVDEFQDVDPAQFDLLRTLVPPGGETALLVTGDPDQSVYGFRGTVPALLATEFPRAYAGRTLELEVGHRCPPEVLEAGRRLMEATQPARPQRRLSAAAATREPMDIPIRVVRETNAVEEALFVAREVRRLMLEDPAMHPKDFAILLRSTATLAAPFEEALRALGLPYEVRGVGALARNEVVRFLLTYLRAVAQPDDPESMERLLSSGLSGVERRATGRIRRYAIEEGRSFTKVVRRLMYWLQARDPAAYPLPWEAPVRQPEAGGAEPEAADPAETASAGTDAEAAEEPAAPQPGREPPEFARYLTEQELAALHRAVTTFYSVSRAARRLPLAALSYSVLLDAGVMERTLQLPLETAARRQILADLQIAMEAFGELETVWKRLFGEPPMLADVGSRLESWIARAVDEAQPAPSSVEGVQLLTVHQSKGLEFKVVFLSGFAQGLFPLAARPHALLEEADQRWLEANLQGFRPSWPDSPTEHGAEEARLAYVGMTRASRLLVVTYAEEYDDRAGPSPFLEVALPDLVVAAPARAGTELTAASVLTLGEAETLLAGLALSESQRERLASVGVDLEFVGDPGAGQPFEPYLRGPVSVDPGHFSPTALNDYLKCPRLYWYNHHPGLAAAPRGIEMERGSFLHRVLEEFHAKEDEWRGLPPERQREWLQDVLEGHLERYLERQEVVLERRAEEQEVRRILDNYVRFATSLQPIRRAGTLMVERKFVLHLDGAEIHGKIDRVNDTGEGTCEVVDYKTGRGQPAQRAYDTYFGEELLDVQLLMYYLACRFGADEEGRPLDLNPRYLSLWYPKDTWRGRMRQVLFAVGEPALGVPDGMQRTVTAGDLQHGRTVVADAVGRIRVGDFAPAPRDAIGTCLSWFGCPHAAICPYGGQPVE</sequence>
<evidence type="ECO:0000256" key="13">
    <source>
        <dbReference type="ARBA" id="ARBA00034808"/>
    </source>
</evidence>
<evidence type="ECO:0000256" key="16">
    <source>
        <dbReference type="SAM" id="MobiDB-lite"/>
    </source>
</evidence>
<dbReference type="Gene3D" id="3.90.320.10">
    <property type="match status" value="1"/>
</dbReference>
<dbReference type="EC" id="5.6.2.4" evidence="13"/>
<dbReference type="Gene3D" id="1.10.486.10">
    <property type="entry name" value="PCRA, domain 4"/>
    <property type="match status" value="1"/>
</dbReference>
<dbReference type="InterPro" id="IPR011604">
    <property type="entry name" value="PDDEXK-like_dom_sf"/>
</dbReference>
<dbReference type="PROSITE" id="PS51198">
    <property type="entry name" value="UVRD_HELICASE_ATP_BIND"/>
    <property type="match status" value="1"/>
</dbReference>
<evidence type="ECO:0000256" key="9">
    <source>
        <dbReference type="ARBA" id="ARBA00023125"/>
    </source>
</evidence>
<dbReference type="InterPro" id="IPR013986">
    <property type="entry name" value="DExx_box_DNA_helicase_dom_sf"/>
</dbReference>
<keyword evidence="10" id="KW-0234">DNA repair</keyword>
<keyword evidence="7" id="KW-0269">Exonuclease</keyword>
<keyword evidence="20" id="KW-1185">Reference proteome</keyword>
<feature type="domain" description="UvrD-like helicase C-terminal" evidence="18">
    <location>
        <begin position="289"/>
        <end position="644"/>
    </location>
</feature>
<dbReference type="GO" id="GO:0006281">
    <property type="term" value="P:DNA repair"/>
    <property type="evidence" value="ECO:0007669"/>
    <property type="project" value="UniProtKB-KW"/>
</dbReference>
<evidence type="ECO:0000259" key="17">
    <source>
        <dbReference type="PROSITE" id="PS51198"/>
    </source>
</evidence>
<gene>
    <name evidence="19" type="ORF">JF922_23425</name>
</gene>
<protein>
    <recommendedName>
        <fullName evidence="13">DNA 3'-5' helicase</fullName>
        <ecNumber evidence="13">5.6.2.4</ecNumber>
    </recommendedName>
</protein>
<dbReference type="InterPro" id="IPR014017">
    <property type="entry name" value="DNA_helicase_UvrD-like_C"/>
</dbReference>
<dbReference type="Pfam" id="PF12705">
    <property type="entry name" value="PDDEXK_1"/>
    <property type="match status" value="1"/>
</dbReference>
<dbReference type="EMBL" id="JAEKNR010000232">
    <property type="protein sequence ID" value="MBJ7601008.1"/>
    <property type="molecule type" value="Genomic_DNA"/>
</dbReference>
<comment type="similarity">
    <text evidence="1">Belongs to the helicase family. UvrD subfamily.</text>
</comment>
<dbReference type="GO" id="GO:0043138">
    <property type="term" value="F:3'-5' DNA helicase activity"/>
    <property type="evidence" value="ECO:0007669"/>
    <property type="project" value="UniProtKB-EC"/>
</dbReference>
<evidence type="ECO:0000256" key="3">
    <source>
        <dbReference type="ARBA" id="ARBA00022741"/>
    </source>
</evidence>
<keyword evidence="8 15" id="KW-0067">ATP-binding</keyword>
<keyword evidence="5 15" id="KW-0378">Hydrolase</keyword>
<dbReference type="Pfam" id="PF00580">
    <property type="entry name" value="UvrD-helicase"/>
    <property type="match status" value="1"/>
</dbReference>
<evidence type="ECO:0000256" key="12">
    <source>
        <dbReference type="ARBA" id="ARBA00034617"/>
    </source>
</evidence>
<keyword evidence="4" id="KW-0227">DNA damage</keyword>
<evidence type="ECO:0000256" key="4">
    <source>
        <dbReference type="ARBA" id="ARBA00022763"/>
    </source>
</evidence>
<evidence type="ECO:0000256" key="7">
    <source>
        <dbReference type="ARBA" id="ARBA00022839"/>
    </source>
</evidence>
<reference evidence="19" key="1">
    <citation type="submission" date="2020-10" db="EMBL/GenBank/DDBJ databases">
        <title>Ca. Dormibacterota MAGs.</title>
        <authorList>
            <person name="Montgomery K."/>
        </authorList>
    </citation>
    <scope>NUCLEOTIDE SEQUENCE [LARGE SCALE GENOMIC DNA]</scope>
    <source>
        <strain evidence="19">SC8812_S17_10</strain>
    </source>
</reference>
<evidence type="ECO:0000256" key="6">
    <source>
        <dbReference type="ARBA" id="ARBA00022806"/>
    </source>
</evidence>
<dbReference type="InterPro" id="IPR011335">
    <property type="entry name" value="Restrct_endonuc-II-like"/>
</dbReference>
<evidence type="ECO:0000256" key="2">
    <source>
        <dbReference type="ARBA" id="ARBA00022722"/>
    </source>
</evidence>
<keyword evidence="11" id="KW-0413">Isomerase</keyword>
<proteinExistence type="inferred from homology"/>
<dbReference type="Pfam" id="PF13361">
    <property type="entry name" value="UvrD_C"/>
    <property type="match status" value="2"/>
</dbReference>
<dbReference type="Gene3D" id="1.10.10.160">
    <property type="match status" value="1"/>
</dbReference>
<keyword evidence="9" id="KW-0238">DNA-binding</keyword>
<dbReference type="PANTHER" id="PTHR11070">
    <property type="entry name" value="UVRD / RECB / PCRA DNA HELICASE FAMILY MEMBER"/>
    <property type="match status" value="1"/>
</dbReference>
<organism evidence="19 20">
    <name type="scientific">Candidatus Nephthysia bennettiae</name>
    <dbReference type="NCBI Taxonomy" id="3127016"/>
    <lineage>
        <taxon>Bacteria</taxon>
        <taxon>Bacillati</taxon>
        <taxon>Candidatus Dormiibacterota</taxon>
        <taxon>Candidatus Dormibacteria</taxon>
        <taxon>Candidatus Dormibacterales</taxon>
        <taxon>Candidatus Dormibacteraceae</taxon>
        <taxon>Candidatus Nephthysia</taxon>
    </lineage>
</organism>
<keyword evidence="6 15" id="KW-0347">Helicase</keyword>
<evidence type="ECO:0000256" key="5">
    <source>
        <dbReference type="ARBA" id="ARBA00022801"/>
    </source>
</evidence>
<dbReference type="RefSeq" id="WP_338205038.1">
    <property type="nucleotide sequence ID" value="NZ_JAEKNR010000232.1"/>
</dbReference>
<dbReference type="PROSITE" id="PS51217">
    <property type="entry name" value="UVRD_HELICASE_CTER"/>
    <property type="match status" value="1"/>
</dbReference>
<dbReference type="Proteomes" id="UP000612893">
    <property type="component" value="Unassembled WGS sequence"/>
</dbReference>
<evidence type="ECO:0000256" key="15">
    <source>
        <dbReference type="PROSITE-ProRule" id="PRU00560"/>
    </source>
</evidence>
<accession>A0A934NBG1</accession>
<dbReference type="SUPFAM" id="SSF52540">
    <property type="entry name" value="P-loop containing nucleoside triphosphate hydrolases"/>
    <property type="match status" value="1"/>
</dbReference>
<dbReference type="InterPro" id="IPR038726">
    <property type="entry name" value="PDDEXK_AddAB-type"/>
</dbReference>
<evidence type="ECO:0000256" key="14">
    <source>
        <dbReference type="ARBA" id="ARBA00048988"/>
    </source>
</evidence>
<dbReference type="InterPro" id="IPR000212">
    <property type="entry name" value="DNA_helicase_UvrD/REP"/>
</dbReference>
<feature type="compositionally biased region" description="Low complexity" evidence="16">
    <location>
        <begin position="477"/>
        <end position="496"/>
    </location>
</feature>
<keyword evidence="2" id="KW-0540">Nuclease</keyword>
<dbReference type="SUPFAM" id="SSF52980">
    <property type="entry name" value="Restriction endonuclease-like"/>
    <property type="match status" value="1"/>
</dbReference>
<name>A0A934NBG1_9BACT</name>
<evidence type="ECO:0000256" key="10">
    <source>
        <dbReference type="ARBA" id="ARBA00023204"/>
    </source>
</evidence>
<evidence type="ECO:0000256" key="1">
    <source>
        <dbReference type="ARBA" id="ARBA00009922"/>
    </source>
</evidence>
<dbReference type="InterPro" id="IPR014016">
    <property type="entry name" value="UvrD-like_ATP-bd"/>
</dbReference>
<evidence type="ECO:0000313" key="19">
    <source>
        <dbReference type="EMBL" id="MBJ7601008.1"/>
    </source>
</evidence>
<comment type="catalytic activity">
    <reaction evidence="14">
        <text>ATP + H2O = ADP + phosphate + H(+)</text>
        <dbReference type="Rhea" id="RHEA:13065"/>
        <dbReference type="ChEBI" id="CHEBI:15377"/>
        <dbReference type="ChEBI" id="CHEBI:15378"/>
        <dbReference type="ChEBI" id="CHEBI:30616"/>
        <dbReference type="ChEBI" id="CHEBI:43474"/>
        <dbReference type="ChEBI" id="CHEBI:456216"/>
        <dbReference type="EC" id="5.6.2.4"/>
    </reaction>
</comment>
<dbReference type="GO" id="GO:0004527">
    <property type="term" value="F:exonuclease activity"/>
    <property type="evidence" value="ECO:0007669"/>
    <property type="project" value="UniProtKB-KW"/>
</dbReference>
<feature type="binding site" evidence="15">
    <location>
        <begin position="18"/>
        <end position="25"/>
    </location>
    <ligand>
        <name>ATP</name>
        <dbReference type="ChEBI" id="CHEBI:30616"/>
    </ligand>
</feature>
<dbReference type="AlphaFoldDB" id="A0A934NBG1"/>
<dbReference type="GO" id="GO:0005524">
    <property type="term" value="F:ATP binding"/>
    <property type="evidence" value="ECO:0007669"/>
    <property type="project" value="UniProtKB-UniRule"/>
</dbReference>
<comment type="caution">
    <text evidence="19">The sequence shown here is derived from an EMBL/GenBank/DDBJ whole genome shotgun (WGS) entry which is preliminary data.</text>
</comment>
<feature type="domain" description="UvrD-like helicase ATP-binding" evidence="17">
    <location>
        <begin position="1"/>
        <end position="288"/>
    </location>
</feature>
<dbReference type="Gene3D" id="3.40.50.300">
    <property type="entry name" value="P-loop containing nucleotide triphosphate hydrolases"/>
    <property type="match status" value="3"/>
</dbReference>
<evidence type="ECO:0000256" key="11">
    <source>
        <dbReference type="ARBA" id="ARBA00023235"/>
    </source>
</evidence>
<dbReference type="GO" id="GO:0003677">
    <property type="term" value="F:DNA binding"/>
    <property type="evidence" value="ECO:0007669"/>
    <property type="project" value="UniProtKB-KW"/>
</dbReference>
<evidence type="ECO:0000256" key="8">
    <source>
        <dbReference type="ARBA" id="ARBA00022840"/>
    </source>
</evidence>
<comment type="catalytic activity">
    <reaction evidence="12">
        <text>Couples ATP hydrolysis with the unwinding of duplex DNA by translocating in the 3'-5' direction.</text>
        <dbReference type="EC" id="5.6.2.4"/>
    </reaction>
</comment>
<keyword evidence="3 15" id="KW-0547">Nucleotide-binding</keyword>
<evidence type="ECO:0000313" key="20">
    <source>
        <dbReference type="Proteomes" id="UP000612893"/>
    </source>
</evidence>
<feature type="region of interest" description="Disordered" evidence="16">
    <location>
        <begin position="474"/>
        <end position="515"/>
    </location>
</feature>
<dbReference type="InterPro" id="IPR027417">
    <property type="entry name" value="P-loop_NTPase"/>
</dbReference>
<dbReference type="CDD" id="cd17932">
    <property type="entry name" value="DEXQc_UvrD"/>
    <property type="match status" value="1"/>
</dbReference>